<gene>
    <name evidence="2" type="ORF">EZS27_034781</name>
</gene>
<sequence length="98" mass="11838">MPCTSVYRHCLQTWQPYGAGEKAGESAPAYCCVFVYICHFLCRLLNLLKFHRKKRLKRGCFFRFQFLKARINGYFGKMMDTKVNLFRKNNFFWKNTFR</sequence>
<dbReference type="AlphaFoldDB" id="A0A5J4Q243"/>
<name>A0A5J4Q243_9ZZZZ</name>
<reference evidence="2" key="1">
    <citation type="submission" date="2019-03" db="EMBL/GenBank/DDBJ databases">
        <title>Single cell metagenomics reveals metabolic interactions within the superorganism composed of flagellate Streblomastix strix and complex community of Bacteroidetes bacteria on its surface.</title>
        <authorList>
            <person name="Treitli S.C."/>
            <person name="Kolisko M."/>
            <person name="Husnik F."/>
            <person name="Keeling P."/>
            <person name="Hampl V."/>
        </authorList>
    </citation>
    <scope>NUCLEOTIDE SEQUENCE</scope>
    <source>
        <strain evidence="2">STM</strain>
    </source>
</reference>
<evidence type="ECO:0000313" key="2">
    <source>
        <dbReference type="EMBL" id="KAA6314633.1"/>
    </source>
</evidence>
<accession>A0A5J4Q243</accession>
<keyword evidence="1" id="KW-0812">Transmembrane</keyword>
<keyword evidence="1" id="KW-0472">Membrane</keyword>
<feature type="transmembrane region" description="Helical" evidence="1">
    <location>
        <begin position="27"/>
        <end position="48"/>
    </location>
</feature>
<protein>
    <submittedName>
        <fullName evidence="2">Uncharacterized protein</fullName>
    </submittedName>
</protein>
<organism evidence="2">
    <name type="scientific">termite gut metagenome</name>
    <dbReference type="NCBI Taxonomy" id="433724"/>
    <lineage>
        <taxon>unclassified sequences</taxon>
        <taxon>metagenomes</taxon>
        <taxon>organismal metagenomes</taxon>
    </lineage>
</organism>
<dbReference type="EMBL" id="SNRY01005564">
    <property type="protein sequence ID" value="KAA6314633.1"/>
    <property type="molecule type" value="Genomic_DNA"/>
</dbReference>
<evidence type="ECO:0000256" key="1">
    <source>
        <dbReference type="SAM" id="Phobius"/>
    </source>
</evidence>
<keyword evidence="1" id="KW-1133">Transmembrane helix</keyword>
<comment type="caution">
    <text evidence="2">The sequence shown here is derived from an EMBL/GenBank/DDBJ whole genome shotgun (WGS) entry which is preliminary data.</text>
</comment>
<proteinExistence type="predicted"/>